<reference evidence="4" key="1">
    <citation type="submission" date="2023-03" db="EMBL/GenBank/DDBJ databases">
        <title>Andean soil-derived lignocellulolytic bacterial consortium as a source of novel taxa and putative plastic-active enzymes.</title>
        <authorList>
            <person name="Diaz-Garcia L."/>
            <person name="Chuvochina M."/>
            <person name="Feuerriegel G."/>
            <person name="Bunk B."/>
            <person name="Sproer C."/>
            <person name="Streit W.R."/>
            <person name="Rodriguez L.M."/>
            <person name="Overmann J."/>
            <person name="Jimenez D.J."/>
        </authorList>
    </citation>
    <scope>NUCLEOTIDE SEQUENCE</scope>
    <source>
        <strain evidence="4">MAG 26</strain>
    </source>
</reference>
<name>A0AAJ5X874_9SPHN</name>
<gene>
    <name evidence="4" type="ORF">P0Y56_12670</name>
</gene>
<accession>A0AAJ5X874</accession>
<dbReference type="InterPro" id="IPR035919">
    <property type="entry name" value="EAL_sf"/>
</dbReference>
<dbReference type="PROSITE" id="PS50112">
    <property type="entry name" value="PAS"/>
    <property type="match status" value="1"/>
</dbReference>
<dbReference type="KEGG" id="acob:P0Y56_12670"/>
<feature type="domain" description="EAL" evidence="2">
    <location>
        <begin position="469"/>
        <end position="722"/>
    </location>
</feature>
<dbReference type="Pfam" id="PF00990">
    <property type="entry name" value="GGDEF"/>
    <property type="match status" value="1"/>
</dbReference>
<dbReference type="Gene3D" id="3.30.450.40">
    <property type="match status" value="1"/>
</dbReference>
<proteinExistence type="predicted"/>
<dbReference type="NCBIfam" id="TIGR00229">
    <property type="entry name" value="sensory_box"/>
    <property type="match status" value="1"/>
</dbReference>
<dbReference type="Gene3D" id="3.20.20.450">
    <property type="entry name" value="EAL domain"/>
    <property type="match status" value="1"/>
</dbReference>
<dbReference type="Gene3D" id="3.30.450.20">
    <property type="entry name" value="PAS domain"/>
    <property type="match status" value="1"/>
</dbReference>
<dbReference type="PROSITE" id="PS50887">
    <property type="entry name" value="GGDEF"/>
    <property type="match status" value="1"/>
</dbReference>
<dbReference type="Pfam" id="PF01590">
    <property type="entry name" value="GAF"/>
    <property type="match status" value="1"/>
</dbReference>
<evidence type="ECO:0000313" key="5">
    <source>
        <dbReference type="Proteomes" id="UP001218362"/>
    </source>
</evidence>
<feature type="domain" description="PAS" evidence="1">
    <location>
        <begin position="170"/>
        <end position="240"/>
    </location>
</feature>
<dbReference type="Pfam" id="PF08448">
    <property type="entry name" value="PAS_4"/>
    <property type="match status" value="1"/>
</dbReference>
<dbReference type="Proteomes" id="UP001218362">
    <property type="component" value="Chromosome"/>
</dbReference>
<dbReference type="CDD" id="cd01948">
    <property type="entry name" value="EAL"/>
    <property type="match status" value="1"/>
</dbReference>
<feature type="domain" description="GGDEF" evidence="3">
    <location>
        <begin position="323"/>
        <end position="460"/>
    </location>
</feature>
<dbReference type="InterPro" id="IPR013656">
    <property type="entry name" value="PAS_4"/>
</dbReference>
<dbReference type="CDD" id="cd00130">
    <property type="entry name" value="PAS"/>
    <property type="match status" value="1"/>
</dbReference>
<dbReference type="InterPro" id="IPR003018">
    <property type="entry name" value="GAF"/>
</dbReference>
<dbReference type="PANTHER" id="PTHR44757">
    <property type="entry name" value="DIGUANYLATE CYCLASE DGCP"/>
    <property type="match status" value="1"/>
</dbReference>
<dbReference type="InterPro" id="IPR000014">
    <property type="entry name" value="PAS"/>
</dbReference>
<dbReference type="PANTHER" id="PTHR44757:SF2">
    <property type="entry name" value="BIOFILM ARCHITECTURE MAINTENANCE PROTEIN MBAA"/>
    <property type="match status" value="1"/>
</dbReference>
<dbReference type="InterPro" id="IPR029016">
    <property type="entry name" value="GAF-like_dom_sf"/>
</dbReference>
<organism evidence="4 5">
    <name type="scientific">Candidatus Andeanibacterium colombiense</name>
    <dbReference type="NCBI Taxonomy" id="3121345"/>
    <lineage>
        <taxon>Bacteria</taxon>
        <taxon>Pseudomonadati</taxon>
        <taxon>Pseudomonadota</taxon>
        <taxon>Alphaproteobacteria</taxon>
        <taxon>Sphingomonadales</taxon>
        <taxon>Sphingomonadaceae</taxon>
        <taxon>Candidatus Andeanibacterium</taxon>
    </lineage>
</organism>
<protein>
    <submittedName>
        <fullName evidence="4">EAL domain-containing protein</fullName>
    </submittedName>
</protein>
<dbReference type="InterPro" id="IPR043128">
    <property type="entry name" value="Rev_trsase/Diguanyl_cyclase"/>
</dbReference>
<dbReference type="NCBIfam" id="TIGR00254">
    <property type="entry name" value="GGDEF"/>
    <property type="match status" value="1"/>
</dbReference>
<dbReference type="EMBL" id="CP119316">
    <property type="protein sequence ID" value="WEK45874.1"/>
    <property type="molecule type" value="Genomic_DNA"/>
</dbReference>
<dbReference type="Pfam" id="PF00563">
    <property type="entry name" value="EAL"/>
    <property type="match status" value="1"/>
</dbReference>
<dbReference type="PROSITE" id="PS50883">
    <property type="entry name" value="EAL"/>
    <property type="match status" value="1"/>
</dbReference>
<evidence type="ECO:0000259" key="3">
    <source>
        <dbReference type="PROSITE" id="PS50887"/>
    </source>
</evidence>
<dbReference type="InterPro" id="IPR029787">
    <property type="entry name" value="Nucleotide_cyclase"/>
</dbReference>
<dbReference type="InterPro" id="IPR052155">
    <property type="entry name" value="Biofilm_reg_signaling"/>
</dbReference>
<dbReference type="CDD" id="cd01949">
    <property type="entry name" value="GGDEF"/>
    <property type="match status" value="1"/>
</dbReference>
<dbReference type="InterPro" id="IPR035965">
    <property type="entry name" value="PAS-like_dom_sf"/>
</dbReference>
<dbReference type="InterPro" id="IPR001633">
    <property type="entry name" value="EAL_dom"/>
</dbReference>
<dbReference type="SUPFAM" id="SSF55073">
    <property type="entry name" value="Nucleotide cyclase"/>
    <property type="match status" value="1"/>
</dbReference>
<evidence type="ECO:0000259" key="2">
    <source>
        <dbReference type="PROSITE" id="PS50883"/>
    </source>
</evidence>
<dbReference type="SUPFAM" id="SSF55785">
    <property type="entry name" value="PYP-like sensor domain (PAS domain)"/>
    <property type="match status" value="1"/>
</dbReference>
<evidence type="ECO:0000259" key="1">
    <source>
        <dbReference type="PROSITE" id="PS50112"/>
    </source>
</evidence>
<dbReference type="SUPFAM" id="SSF55781">
    <property type="entry name" value="GAF domain-like"/>
    <property type="match status" value="1"/>
</dbReference>
<dbReference type="Gene3D" id="3.30.70.270">
    <property type="match status" value="1"/>
</dbReference>
<dbReference type="SMART" id="SM00052">
    <property type="entry name" value="EAL"/>
    <property type="match status" value="1"/>
</dbReference>
<dbReference type="InterPro" id="IPR000160">
    <property type="entry name" value="GGDEF_dom"/>
</dbReference>
<dbReference type="SMART" id="SM00065">
    <property type="entry name" value="GAF"/>
    <property type="match status" value="1"/>
</dbReference>
<dbReference type="SMART" id="SM00267">
    <property type="entry name" value="GGDEF"/>
    <property type="match status" value="1"/>
</dbReference>
<dbReference type="SUPFAM" id="SSF141868">
    <property type="entry name" value="EAL domain-like"/>
    <property type="match status" value="1"/>
</dbReference>
<sequence>MRCPTITQDESARLRALAEYGLSSERGLASLDPIVDMAALMFNCPTSAVNMIGEDRVYLVSRHGIDEFNDTRDVSFCAHAINQDGVMVVEDATLDVRFHDNPLVQDGAIVFYAGVPIVSPTGHALGALCVIDNQPHAQFSQEDRARLKELAKLVSERLELRRIEAAGEPGANRLQASAQTSPNAILAFDSNSRITAWNAAAAGMFGRSADDAIGQSVDLLIAPEDLPLVHDGIVRVLAGGSPANAATELTGLRRNGQSFPGELHWSRWLEGERMHFGAIIRDMTDKRREQDALYRLANYDTLTGLPNSNLLYRRITEALDQDRPLALVVADLERFRDINNTLGHAAGDRVLRIVAERIRQATPRADGDTAMVARIGSDEFAILLPGEGDPVRIGQIIGGINEVLSEPIVVDGQEVRIGGNFGIALAPDHGCSVEEVMASANLAVFQARSSGPGGTFLFHPRLRAEAVARRMYDAELHRAFERSEFTLFYQPLIRLADNSLAGAEALIRWRHPKRGLLAPIAFLPALENSVLAAAIGQWVLETACSQAAEWRRLAPDFRVNVNLFAAQFRDGTLPQLVSDTLSAYSLPPEALDLEITENIILDRQDAVLGQLGELREAGFSLSFDDFGTGFASLNLLRNFPVTSIKIDKSFIQVMHSSPKDRAIVLSLIDLARQLGLKVVAEGVETDQDRTFLLTHGCETGQGYLFGTPAPAALFEEQFLGGSGIAKIA</sequence>
<dbReference type="AlphaFoldDB" id="A0AAJ5X874"/>
<evidence type="ECO:0000313" key="4">
    <source>
        <dbReference type="EMBL" id="WEK45874.1"/>
    </source>
</evidence>
<dbReference type="SMART" id="SM00091">
    <property type="entry name" value="PAS"/>
    <property type="match status" value="1"/>
</dbReference>